<dbReference type="InterPro" id="IPR034756">
    <property type="entry name" value="T2SSM_b"/>
</dbReference>
<organism evidence="2 3">
    <name type="scientific">Desulfonatronospira thiodismutans ASO3-1</name>
    <dbReference type="NCBI Taxonomy" id="555779"/>
    <lineage>
        <taxon>Bacteria</taxon>
        <taxon>Pseudomonadati</taxon>
        <taxon>Thermodesulfobacteriota</taxon>
        <taxon>Desulfovibrionia</taxon>
        <taxon>Desulfovibrionales</taxon>
        <taxon>Desulfonatronovibrionaceae</taxon>
        <taxon>Desulfonatronospira</taxon>
    </lineage>
</organism>
<protein>
    <recommendedName>
        <fullName evidence="4">Transmembrane protein</fullName>
    </recommendedName>
</protein>
<evidence type="ECO:0000313" key="2">
    <source>
        <dbReference type="EMBL" id="EFI35287.1"/>
    </source>
</evidence>
<dbReference type="OrthoDB" id="5472005at2"/>
<keyword evidence="3" id="KW-1185">Reference proteome</keyword>
<evidence type="ECO:0000256" key="1">
    <source>
        <dbReference type="SAM" id="Phobius"/>
    </source>
</evidence>
<dbReference type="Gene3D" id="3.30.70.60">
    <property type="match status" value="1"/>
</dbReference>
<dbReference type="InterPro" id="IPR014717">
    <property type="entry name" value="Transl_elong_EF1B/ribsomal_bS6"/>
</dbReference>
<accession>D6SKS6</accession>
<dbReference type="Proteomes" id="UP000005496">
    <property type="component" value="Unassembled WGS sequence"/>
</dbReference>
<comment type="caution">
    <text evidence="2">The sequence shown here is derived from an EMBL/GenBank/DDBJ whole genome shotgun (WGS) entry which is preliminary data.</text>
</comment>
<reference evidence="2" key="1">
    <citation type="submission" date="2010-05" db="EMBL/GenBank/DDBJ databases">
        <title>The draft genome of Desulfonatronospira thiodismutans ASO3-1.</title>
        <authorList>
            <consortium name="US DOE Joint Genome Institute (JGI-PGF)"/>
            <person name="Lucas S."/>
            <person name="Copeland A."/>
            <person name="Lapidus A."/>
            <person name="Cheng J.-F."/>
            <person name="Bruce D."/>
            <person name="Goodwin L."/>
            <person name="Pitluck S."/>
            <person name="Chertkov O."/>
            <person name="Brettin T."/>
            <person name="Detter J.C."/>
            <person name="Han C."/>
            <person name="Land M.L."/>
            <person name="Hauser L."/>
            <person name="Kyrpides N."/>
            <person name="Mikhailova N."/>
            <person name="Muyzer G."/>
            <person name="Woyke T."/>
        </authorList>
    </citation>
    <scope>NUCLEOTIDE SEQUENCE [LARGE SCALE GENOMIC DNA]</scope>
    <source>
        <strain evidence="2">ASO3-1</strain>
    </source>
</reference>
<keyword evidence="1" id="KW-0472">Membrane</keyword>
<name>D6SKS6_9BACT</name>
<dbReference type="NCBIfam" id="NF040576">
    <property type="entry name" value="T2SS_GspM_XpsM"/>
    <property type="match status" value="1"/>
</dbReference>
<feature type="transmembrane region" description="Helical" evidence="1">
    <location>
        <begin position="21"/>
        <end position="44"/>
    </location>
</feature>
<keyword evidence="1" id="KW-1133">Transmembrane helix</keyword>
<dbReference type="RefSeq" id="WP_008868419.1">
    <property type="nucleotide sequence ID" value="NZ_ACJN02000001.1"/>
</dbReference>
<dbReference type="Pfam" id="PF10741">
    <property type="entry name" value="T2SSM_b"/>
    <property type="match status" value="1"/>
</dbReference>
<proteinExistence type="predicted"/>
<dbReference type="EMBL" id="ACJN02000001">
    <property type="protein sequence ID" value="EFI35287.1"/>
    <property type="molecule type" value="Genomic_DNA"/>
</dbReference>
<dbReference type="eggNOG" id="ENOG5030VG5">
    <property type="taxonomic scope" value="Bacteria"/>
</dbReference>
<dbReference type="AlphaFoldDB" id="D6SKS6"/>
<evidence type="ECO:0000313" key="3">
    <source>
        <dbReference type="Proteomes" id="UP000005496"/>
    </source>
</evidence>
<keyword evidence="1" id="KW-0812">Transmembrane</keyword>
<evidence type="ECO:0008006" key="4">
    <source>
        <dbReference type="Google" id="ProtNLM"/>
    </source>
</evidence>
<gene>
    <name evidence="2" type="ORF">Dthio_PD2701</name>
</gene>
<sequence>MKSWSKELINFLRDISVRGQPGSRAVLVIIMLVLMFLAGGRYLVQVYQDRATSLQDRIQSREMHYFNLTRLVAGGEHNRREFEMLQVFFNEELDPRFIQAPTAALAEARLQDLVSDMAGASGLEIMSIRMLPRTDDGVVSEMALGISARGEIDSIKDFLWRISSHEQFVFARRVEISIINPRERRHFNLDCQLAAWSRP</sequence>